<reference evidence="1 2" key="1">
    <citation type="submission" date="2019-03" db="EMBL/GenBank/DDBJ databases">
        <title>Deep-cultivation of Planctomycetes and their phenomic and genomic characterization uncovers novel biology.</title>
        <authorList>
            <person name="Wiegand S."/>
            <person name="Jogler M."/>
            <person name="Boedeker C."/>
            <person name="Pinto D."/>
            <person name="Vollmers J."/>
            <person name="Rivas-Marin E."/>
            <person name="Kohn T."/>
            <person name="Peeters S.H."/>
            <person name="Heuer A."/>
            <person name="Rast P."/>
            <person name="Oberbeckmann S."/>
            <person name="Bunk B."/>
            <person name="Jeske O."/>
            <person name="Meyerdierks A."/>
            <person name="Storesund J.E."/>
            <person name="Kallscheuer N."/>
            <person name="Luecker S."/>
            <person name="Lage O.M."/>
            <person name="Pohl T."/>
            <person name="Merkel B.J."/>
            <person name="Hornburger P."/>
            <person name="Mueller R.-W."/>
            <person name="Bruemmer F."/>
            <person name="Labrenz M."/>
            <person name="Spormann A.M."/>
            <person name="Op den Camp H."/>
            <person name="Overmann J."/>
            <person name="Amann R."/>
            <person name="Jetten M.S.M."/>
            <person name="Mascher T."/>
            <person name="Medema M.H."/>
            <person name="Devos D.P."/>
            <person name="Kaster A.-K."/>
            <person name="Ovreas L."/>
            <person name="Rohde M."/>
            <person name="Galperin M.Y."/>
            <person name="Jogler C."/>
        </authorList>
    </citation>
    <scope>NUCLEOTIDE SEQUENCE [LARGE SCALE GENOMIC DNA]</scope>
    <source>
        <strain evidence="1 2">V202</strain>
    </source>
</reference>
<keyword evidence="2" id="KW-1185">Reference proteome</keyword>
<protein>
    <submittedName>
        <fullName evidence="1">Uncharacterized protein</fullName>
    </submittedName>
</protein>
<dbReference type="OrthoDB" id="9960228at2"/>
<dbReference type="Proteomes" id="UP000318384">
    <property type="component" value="Chromosome"/>
</dbReference>
<proteinExistence type="predicted"/>
<sequence length="132" mass="15447">MGMFDYYIPDPPLHCPACNSVLEGWQGKDGPCMLLIWQQGDKVPVAHKLPEEDIDNNKVFLESFVLPSHFEIYTDGCKCERMIDAYGFCENEVWCRSEVVTHLNFRPGYTTSVKDEHKIRKYLKQWIENEIE</sequence>
<accession>A0A517X0L6</accession>
<organism evidence="1 2">
    <name type="scientific">Gimesia aquarii</name>
    <dbReference type="NCBI Taxonomy" id="2527964"/>
    <lineage>
        <taxon>Bacteria</taxon>
        <taxon>Pseudomonadati</taxon>
        <taxon>Planctomycetota</taxon>
        <taxon>Planctomycetia</taxon>
        <taxon>Planctomycetales</taxon>
        <taxon>Planctomycetaceae</taxon>
        <taxon>Gimesia</taxon>
    </lineage>
</organism>
<name>A0A517X0L6_9PLAN</name>
<dbReference type="RefSeq" id="WP_145178891.1">
    <property type="nucleotide sequence ID" value="NZ_CP037422.1"/>
</dbReference>
<dbReference type="AlphaFoldDB" id="A0A517X0L6"/>
<gene>
    <name evidence="1" type="ORF">V202x_44560</name>
</gene>
<evidence type="ECO:0000313" key="1">
    <source>
        <dbReference type="EMBL" id="QDU11040.1"/>
    </source>
</evidence>
<dbReference type="EMBL" id="CP037422">
    <property type="protein sequence ID" value="QDU11040.1"/>
    <property type="molecule type" value="Genomic_DNA"/>
</dbReference>
<evidence type="ECO:0000313" key="2">
    <source>
        <dbReference type="Proteomes" id="UP000318384"/>
    </source>
</evidence>